<dbReference type="Proteomes" id="UP000054097">
    <property type="component" value="Unassembled WGS sequence"/>
</dbReference>
<evidence type="ECO:0000313" key="1">
    <source>
        <dbReference type="EMBL" id="KIM31245.1"/>
    </source>
</evidence>
<gene>
    <name evidence="1" type="ORF">M408DRAFT_327511</name>
    <name evidence="2" type="ORF">M408DRAFT_327525</name>
</gene>
<keyword evidence="3" id="KW-1185">Reference proteome</keyword>
<dbReference type="EMBL" id="KN824282">
    <property type="protein sequence ID" value="KIM31245.1"/>
    <property type="molecule type" value="Genomic_DNA"/>
</dbReference>
<dbReference type="SUPFAM" id="SSF54897">
    <property type="entry name" value="Protease propeptides/inhibitors"/>
    <property type="match status" value="1"/>
</dbReference>
<proteinExistence type="predicted"/>
<evidence type="ECO:0000313" key="2">
    <source>
        <dbReference type="EMBL" id="KIM31258.1"/>
    </source>
</evidence>
<evidence type="ECO:0008006" key="4">
    <source>
        <dbReference type="Google" id="ProtNLM"/>
    </source>
</evidence>
<dbReference type="OrthoDB" id="5518345at2759"/>
<dbReference type="AlphaFoldDB" id="A0A0C2WYU5"/>
<reference evidence="2" key="3">
    <citation type="submission" date="2015-02" db="EMBL/GenBank/DDBJ databases">
        <title>Evolutionary Origins and Diversification of the Mycorrhizal Mutualists.</title>
        <authorList>
            <consortium name="DOE Joint Genome Institute"/>
            <consortium name="Mycorrhizal Genomics Consortium"/>
            <person name="Kohler A."/>
            <person name="Kuo A."/>
            <person name="Nagy L.G."/>
            <person name="Floudas D."/>
            <person name="Copeland A."/>
            <person name="Barry K.W."/>
            <person name="Cichocki N."/>
            <person name="Veneault-Fourrey C."/>
            <person name="LaButti K."/>
            <person name="Lindquist E.A."/>
            <person name="Lipzen A."/>
            <person name="Lundell T."/>
            <person name="Morin E."/>
            <person name="Murat C."/>
            <person name="Riley R."/>
            <person name="Ohm R."/>
            <person name="Sun H."/>
            <person name="Tunlid A."/>
            <person name="Henrissat B."/>
            <person name="Grigoriev I.V."/>
            <person name="Hibbett D.S."/>
            <person name="Martin F."/>
        </authorList>
    </citation>
    <scope>NUCLEOTIDE SEQUENCE</scope>
    <source>
        <strain evidence="2">MAFF 305830</strain>
    </source>
</reference>
<reference evidence="2 3" key="1">
    <citation type="submission" date="2014-04" db="EMBL/GenBank/DDBJ databases">
        <authorList>
            <consortium name="DOE Joint Genome Institute"/>
            <person name="Kuo A."/>
            <person name="Zuccaro A."/>
            <person name="Kohler A."/>
            <person name="Nagy L.G."/>
            <person name="Floudas D."/>
            <person name="Copeland A."/>
            <person name="Barry K.W."/>
            <person name="Cichocki N."/>
            <person name="Veneault-Fourrey C."/>
            <person name="LaButti K."/>
            <person name="Lindquist E.A."/>
            <person name="Lipzen A."/>
            <person name="Lundell T."/>
            <person name="Morin E."/>
            <person name="Murat C."/>
            <person name="Sun H."/>
            <person name="Tunlid A."/>
            <person name="Henrissat B."/>
            <person name="Grigoriev I.V."/>
            <person name="Hibbett D.S."/>
            <person name="Martin F."/>
            <person name="Nordberg H.P."/>
            <person name="Cantor M.N."/>
            <person name="Hua S.X."/>
        </authorList>
    </citation>
    <scope>NUCLEOTIDE SEQUENCE [LARGE SCALE GENOMIC DNA]</scope>
    <source>
        <strain evidence="2 3">MAFF 305830</strain>
    </source>
</reference>
<dbReference type="Gene3D" id="3.30.70.80">
    <property type="entry name" value="Peptidase S8 propeptide/proteinase inhibitor I9"/>
    <property type="match status" value="1"/>
</dbReference>
<accession>A0A0C2WYU5</accession>
<organism evidence="2 3">
    <name type="scientific">Serendipita vermifera MAFF 305830</name>
    <dbReference type="NCBI Taxonomy" id="933852"/>
    <lineage>
        <taxon>Eukaryota</taxon>
        <taxon>Fungi</taxon>
        <taxon>Dikarya</taxon>
        <taxon>Basidiomycota</taxon>
        <taxon>Agaricomycotina</taxon>
        <taxon>Agaricomycetes</taxon>
        <taxon>Sebacinales</taxon>
        <taxon>Serendipitaceae</taxon>
        <taxon>Serendipita</taxon>
    </lineage>
</organism>
<dbReference type="HOGENOM" id="CLU_156026_2_2_1"/>
<dbReference type="EMBL" id="KN824282">
    <property type="protein sequence ID" value="KIM31258.1"/>
    <property type="molecule type" value="Genomic_DNA"/>
</dbReference>
<sequence length="87" mass="9333">MSHPRYIVVFKKTASKKDIEKYMQDVHAAGGKVTHDYTKAGGRPILNGFAAEDPSGYLKGLGDSLTASGFSNSPIEYIEPDGVATTQ</sequence>
<name>A0A0C2WYU5_SERVB</name>
<dbReference type="InterPro" id="IPR037045">
    <property type="entry name" value="S8pro/Inhibitor_I9_sf"/>
</dbReference>
<evidence type="ECO:0000313" key="3">
    <source>
        <dbReference type="Proteomes" id="UP000054097"/>
    </source>
</evidence>
<protein>
    <recommendedName>
        <fullName evidence="4">Inhibitor I9 domain-containing protein</fullName>
    </recommendedName>
</protein>
<reference evidence="3" key="2">
    <citation type="submission" date="2015-01" db="EMBL/GenBank/DDBJ databases">
        <title>Evolutionary Origins and Diversification of the Mycorrhizal Mutualists.</title>
        <authorList>
            <consortium name="DOE Joint Genome Institute"/>
            <consortium name="Mycorrhizal Genomics Consortium"/>
            <person name="Kohler A."/>
            <person name="Kuo A."/>
            <person name="Nagy L.G."/>
            <person name="Floudas D."/>
            <person name="Copeland A."/>
            <person name="Barry K.W."/>
            <person name="Cichocki N."/>
            <person name="Veneault-Fourrey C."/>
            <person name="LaButti K."/>
            <person name="Lindquist E.A."/>
            <person name="Lipzen A."/>
            <person name="Lundell T."/>
            <person name="Morin E."/>
            <person name="Murat C."/>
            <person name="Riley R."/>
            <person name="Ohm R."/>
            <person name="Sun H."/>
            <person name="Tunlid A."/>
            <person name="Henrissat B."/>
            <person name="Grigoriev I.V."/>
            <person name="Hibbett D.S."/>
            <person name="Martin F."/>
        </authorList>
    </citation>
    <scope>NUCLEOTIDE SEQUENCE [LARGE SCALE GENOMIC DNA]</scope>
    <source>
        <strain evidence="1 3">MAFF 305830</strain>
    </source>
</reference>